<dbReference type="Pfam" id="PF03775">
    <property type="entry name" value="MinC_C"/>
    <property type="match status" value="1"/>
</dbReference>
<comment type="subunit">
    <text evidence="6">Interacts with MinD and FtsZ.</text>
</comment>
<evidence type="ECO:0000313" key="10">
    <source>
        <dbReference type="EMBL" id="CAA9273376.1"/>
    </source>
</evidence>
<dbReference type="GO" id="GO:0051302">
    <property type="term" value="P:regulation of cell division"/>
    <property type="evidence" value="ECO:0007669"/>
    <property type="project" value="InterPro"/>
</dbReference>
<evidence type="ECO:0000259" key="8">
    <source>
        <dbReference type="Pfam" id="PF03775"/>
    </source>
</evidence>
<dbReference type="InterPro" id="IPR013033">
    <property type="entry name" value="MinC"/>
</dbReference>
<feature type="domain" description="Septum formation inhibitor MinC N-terminal" evidence="9">
    <location>
        <begin position="10"/>
        <end position="82"/>
    </location>
</feature>
<evidence type="ECO:0000259" key="9">
    <source>
        <dbReference type="Pfam" id="PF05209"/>
    </source>
</evidence>
<evidence type="ECO:0000256" key="5">
    <source>
        <dbReference type="ARBA" id="ARBA00025606"/>
    </source>
</evidence>
<evidence type="ECO:0000256" key="1">
    <source>
        <dbReference type="ARBA" id="ARBA00006291"/>
    </source>
</evidence>
<dbReference type="InterPro" id="IPR016098">
    <property type="entry name" value="CAP/MinC_C"/>
</dbReference>
<evidence type="ECO:0000256" key="4">
    <source>
        <dbReference type="ARBA" id="ARBA00023306"/>
    </source>
</evidence>
<dbReference type="Gene3D" id="3.30.70.260">
    <property type="match status" value="1"/>
</dbReference>
<evidence type="ECO:0000256" key="3">
    <source>
        <dbReference type="ARBA" id="ARBA00023210"/>
    </source>
</evidence>
<dbReference type="Pfam" id="PF05209">
    <property type="entry name" value="MinC_N"/>
    <property type="match status" value="1"/>
</dbReference>
<keyword evidence="3 6" id="KW-0717">Septation</keyword>
<dbReference type="InterPro" id="IPR005526">
    <property type="entry name" value="Septum_form_inhib_MinC_C"/>
</dbReference>
<comment type="similarity">
    <text evidence="1 6">Belongs to the MinC family.</text>
</comment>
<dbReference type="AlphaFoldDB" id="A0A6J4JB12"/>
<dbReference type="PANTHER" id="PTHR34108:SF1">
    <property type="entry name" value="SEPTUM SITE-DETERMINING PROTEIN MINC"/>
    <property type="match status" value="1"/>
</dbReference>
<reference evidence="10" key="1">
    <citation type="submission" date="2020-02" db="EMBL/GenBank/DDBJ databases">
        <authorList>
            <person name="Meier V. D."/>
        </authorList>
    </citation>
    <scope>NUCLEOTIDE SEQUENCE</scope>
    <source>
        <strain evidence="10">AVDCRST_MAG04</strain>
    </source>
</reference>
<dbReference type="InterPro" id="IPR007874">
    <property type="entry name" value="MinC_N"/>
</dbReference>
<dbReference type="GO" id="GO:0000917">
    <property type="term" value="P:division septum assembly"/>
    <property type="evidence" value="ECO:0007669"/>
    <property type="project" value="UniProtKB-KW"/>
</dbReference>
<dbReference type="GO" id="GO:0000902">
    <property type="term" value="P:cell morphogenesis"/>
    <property type="evidence" value="ECO:0007669"/>
    <property type="project" value="InterPro"/>
</dbReference>
<protein>
    <recommendedName>
        <fullName evidence="6">Probable septum site-determining protein MinC</fullName>
    </recommendedName>
</protein>
<organism evidence="10">
    <name type="scientific">uncultured Acetobacteraceae bacterium</name>
    <dbReference type="NCBI Taxonomy" id="169975"/>
    <lineage>
        <taxon>Bacteria</taxon>
        <taxon>Pseudomonadati</taxon>
        <taxon>Pseudomonadota</taxon>
        <taxon>Alphaproteobacteria</taxon>
        <taxon>Acetobacterales</taxon>
        <taxon>Acetobacteraceae</taxon>
        <taxon>environmental samples</taxon>
    </lineage>
</organism>
<accession>A0A6J4JB12</accession>
<gene>
    <name evidence="6" type="primary">minC</name>
    <name evidence="10" type="ORF">AVDCRST_MAG04-3235</name>
</gene>
<keyword evidence="2 6" id="KW-0132">Cell division</keyword>
<dbReference type="HAMAP" id="MF_00267">
    <property type="entry name" value="MinC"/>
    <property type="match status" value="1"/>
</dbReference>
<dbReference type="Gene3D" id="2.160.20.70">
    <property type="match status" value="1"/>
</dbReference>
<dbReference type="SUPFAM" id="SSF63848">
    <property type="entry name" value="Cell-division inhibitor MinC, C-terminal domain"/>
    <property type="match status" value="1"/>
</dbReference>
<dbReference type="InterPro" id="IPR036145">
    <property type="entry name" value="MinC_C_sf"/>
</dbReference>
<dbReference type="GO" id="GO:1901891">
    <property type="term" value="P:regulation of cell septum assembly"/>
    <property type="evidence" value="ECO:0007669"/>
    <property type="project" value="InterPro"/>
</dbReference>
<evidence type="ECO:0000256" key="6">
    <source>
        <dbReference type="HAMAP-Rule" id="MF_00267"/>
    </source>
</evidence>
<proteinExistence type="inferred from homology"/>
<name>A0A6J4JB12_9PROT</name>
<dbReference type="PANTHER" id="PTHR34108">
    <property type="entry name" value="SEPTUM SITE-DETERMINING PROTEIN MINC"/>
    <property type="match status" value="1"/>
</dbReference>
<feature type="compositionally biased region" description="Low complexity" evidence="7">
    <location>
        <begin position="116"/>
        <end position="148"/>
    </location>
</feature>
<feature type="region of interest" description="Disordered" evidence="7">
    <location>
        <begin position="86"/>
        <end position="148"/>
    </location>
</feature>
<evidence type="ECO:0000256" key="7">
    <source>
        <dbReference type="SAM" id="MobiDB-lite"/>
    </source>
</evidence>
<keyword evidence="4 6" id="KW-0131">Cell cycle</keyword>
<sequence>MNTQTRPETFRLRAGNFNLLVLRLLDHRADAVLPSLGDQFRKAPGFLRFAPIAIGLGDLDAQPDDVDFRALVEGLHALEIVPIGTTGGSPRMRQAAQAAGLPPLRPAGGTKEGEDAAAPGMAPSAPPAAEAAPAAVEPQPVGPAAGPARSSLLISEPVRSGQRIHARGSDLIVTATVNPGAEIIADGNIHVYGTLRGRAVAGAADDGDARIFALTFDPELVAIAGFYAVRENLGEAPKGRAVQVRLEGEQMRFEALG</sequence>
<dbReference type="EMBL" id="CADCTL010000236">
    <property type="protein sequence ID" value="CAA9273376.1"/>
    <property type="molecule type" value="Genomic_DNA"/>
</dbReference>
<comment type="function">
    <text evidence="5 6">Cell division inhibitor that blocks the formation of polar Z ring septums. Rapidly oscillates between the poles of the cell to destabilize FtsZ filaments that have formed before they mature into polar Z rings. Prevents FtsZ polymerization.</text>
</comment>
<dbReference type="NCBIfam" id="TIGR01222">
    <property type="entry name" value="minC"/>
    <property type="match status" value="1"/>
</dbReference>
<evidence type="ECO:0000256" key="2">
    <source>
        <dbReference type="ARBA" id="ARBA00022618"/>
    </source>
</evidence>
<feature type="domain" description="Septum formation inhibitor MinC C-terminal" evidence="8">
    <location>
        <begin position="154"/>
        <end position="253"/>
    </location>
</feature>